<evidence type="ECO:0000313" key="12">
    <source>
        <dbReference type="Proteomes" id="UP000198762"/>
    </source>
</evidence>
<comment type="function">
    <text evidence="2">Involved in the hydrocarbon hydroxylating system, which transfers electrons from NADH to rubredoxin reductase and then through rubredoxin to alkane 1 monooxygenase.</text>
</comment>
<dbReference type="GO" id="GO:0009055">
    <property type="term" value="F:electron transfer activity"/>
    <property type="evidence" value="ECO:0007669"/>
    <property type="project" value="TreeGrafter"/>
</dbReference>
<proteinExistence type="inferred from homology"/>
<dbReference type="InterPro" id="IPR024935">
    <property type="entry name" value="Rubredoxin_dom"/>
</dbReference>
<dbReference type="InterPro" id="IPR050526">
    <property type="entry name" value="Rubredoxin_ET"/>
</dbReference>
<feature type="domain" description="Rubredoxin-like" evidence="10">
    <location>
        <begin position="244"/>
        <end position="295"/>
    </location>
</feature>
<evidence type="ECO:0000313" key="11">
    <source>
        <dbReference type="EMBL" id="SET09325.1"/>
    </source>
</evidence>
<dbReference type="InterPro" id="IPR012347">
    <property type="entry name" value="Ferritin-like"/>
</dbReference>
<evidence type="ECO:0000256" key="7">
    <source>
        <dbReference type="ARBA" id="ARBA00022723"/>
    </source>
</evidence>
<dbReference type="EMBL" id="FOHZ01000004">
    <property type="protein sequence ID" value="SET09325.1"/>
    <property type="molecule type" value="Genomic_DNA"/>
</dbReference>
<evidence type="ECO:0000256" key="6">
    <source>
        <dbReference type="ARBA" id="ARBA00022448"/>
    </source>
</evidence>
<protein>
    <submittedName>
        <fullName evidence="11">Rubredoxin</fullName>
    </submittedName>
</protein>
<dbReference type="GO" id="GO:0043448">
    <property type="term" value="P:alkane catabolic process"/>
    <property type="evidence" value="ECO:0007669"/>
    <property type="project" value="TreeGrafter"/>
</dbReference>
<reference evidence="12" key="1">
    <citation type="submission" date="2016-10" db="EMBL/GenBank/DDBJ databases">
        <authorList>
            <person name="Varghese N."/>
            <person name="Submissions S."/>
        </authorList>
    </citation>
    <scope>NUCLEOTIDE SEQUENCE [LARGE SCALE GENOMIC DNA]</scope>
    <source>
        <strain evidence="12">CGMCC 1.6489</strain>
    </source>
</reference>
<dbReference type="InterPro" id="IPR009078">
    <property type="entry name" value="Ferritin-like_SF"/>
</dbReference>
<dbReference type="STRING" id="430453.SAMN04487962_104128"/>
<keyword evidence="7" id="KW-0479">Metal-binding</keyword>
<dbReference type="PRINTS" id="PR00163">
    <property type="entry name" value="RUBREDOXIN"/>
</dbReference>
<dbReference type="PANTHER" id="PTHR47627">
    <property type="entry name" value="RUBREDOXIN"/>
    <property type="match status" value="1"/>
</dbReference>
<dbReference type="PANTHER" id="PTHR47627:SF1">
    <property type="entry name" value="RUBREDOXIN-1-RELATED"/>
    <property type="match status" value="1"/>
</dbReference>
<dbReference type="Gene3D" id="2.20.28.10">
    <property type="match status" value="1"/>
</dbReference>
<evidence type="ECO:0000256" key="1">
    <source>
        <dbReference type="ARBA" id="ARBA00001965"/>
    </source>
</evidence>
<dbReference type="GO" id="GO:0005506">
    <property type="term" value="F:iron ion binding"/>
    <property type="evidence" value="ECO:0007669"/>
    <property type="project" value="InterPro"/>
</dbReference>
<dbReference type="CDD" id="cd00730">
    <property type="entry name" value="rubredoxin"/>
    <property type="match status" value="1"/>
</dbReference>
<comment type="subcellular location">
    <subcellularLocation>
        <location evidence="3">Cytoplasm</location>
    </subcellularLocation>
</comment>
<dbReference type="InterPro" id="IPR024934">
    <property type="entry name" value="Rubredoxin-like_dom"/>
</dbReference>
<dbReference type="AlphaFoldDB" id="A0A1I0BSI5"/>
<accession>A0A1I0BSI5</accession>
<evidence type="ECO:0000256" key="4">
    <source>
        <dbReference type="ARBA" id="ARBA00004933"/>
    </source>
</evidence>
<dbReference type="Proteomes" id="UP000198762">
    <property type="component" value="Unassembled WGS sequence"/>
</dbReference>
<gene>
    <name evidence="11" type="ORF">SAMN04487962_104128</name>
</gene>
<dbReference type="GO" id="GO:0005737">
    <property type="term" value="C:cytoplasm"/>
    <property type="evidence" value="ECO:0007669"/>
    <property type="project" value="UniProtKB-SubCell"/>
</dbReference>
<keyword evidence="6" id="KW-0813">Transport</keyword>
<evidence type="ECO:0000256" key="2">
    <source>
        <dbReference type="ARBA" id="ARBA00002792"/>
    </source>
</evidence>
<name>A0A1I0BSI5_9GAMM</name>
<evidence type="ECO:0000256" key="3">
    <source>
        <dbReference type="ARBA" id="ARBA00004496"/>
    </source>
</evidence>
<evidence type="ECO:0000256" key="9">
    <source>
        <dbReference type="ARBA" id="ARBA00023004"/>
    </source>
</evidence>
<comment type="similarity">
    <text evidence="5">Belongs to the rubredoxin family.</text>
</comment>
<evidence type="ECO:0000256" key="5">
    <source>
        <dbReference type="ARBA" id="ARBA00005337"/>
    </source>
</evidence>
<evidence type="ECO:0000256" key="8">
    <source>
        <dbReference type="ARBA" id="ARBA00022982"/>
    </source>
</evidence>
<dbReference type="Gene3D" id="1.20.1260.10">
    <property type="match status" value="1"/>
</dbReference>
<dbReference type="Pfam" id="PF00301">
    <property type="entry name" value="Rubredoxin"/>
    <property type="match status" value="1"/>
</dbReference>
<evidence type="ECO:0000259" key="10">
    <source>
        <dbReference type="PROSITE" id="PS50903"/>
    </source>
</evidence>
<dbReference type="SUPFAM" id="SSF47240">
    <property type="entry name" value="Ferritin-like"/>
    <property type="match status" value="1"/>
</dbReference>
<organism evidence="11 12">
    <name type="scientific">Marinobacter segnicrescens</name>
    <dbReference type="NCBI Taxonomy" id="430453"/>
    <lineage>
        <taxon>Bacteria</taxon>
        <taxon>Pseudomonadati</taxon>
        <taxon>Pseudomonadota</taxon>
        <taxon>Gammaproteobacteria</taxon>
        <taxon>Pseudomonadales</taxon>
        <taxon>Marinobacteraceae</taxon>
        <taxon>Marinobacter</taxon>
    </lineage>
</organism>
<dbReference type="RefSeq" id="WP_342714392.1">
    <property type="nucleotide sequence ID" value="NZ_FOHZ01000004.1"/>
</dbReference>
<keyword evidence="9" id="KW-0408">Iron</keyword>
<dbReference type="SUPFAM" id="SSF57802">
    <property type="entry name" value="Rubredoxin-like"/>
    <property type="match status" value="1"/>
</dbReference>
<keyword evidence="8" id="KW-0249">Electron transport</keyword>
<keyword evidence="12" id="KW-1185">Reference proteome</keyword>
<sequence>MSIAAAEQRSAEDPKAFYQDLVKTLEKRRDVLSEAEQSFGGYQPLERAELVEWLKFQCWYEQEAAGFIGSWLRDTPESEVFVGLCRQVADEGKHYQLILSHLESLGTSMEGWTPEPEWVEWVSEFYAAGDDTLERVAAHNITGELGAMNAFDGLLPRVPEKTRAMLEKIIPDEKFHVSLGRMAVHRYATTTDRQARVRDRVMKAFELEQKGRLAFDRRLQQVRASAAANDTGPATGAGENSVKSLQWVCQVCGWIYDETVGDPDSGIEPGTPFEDIPDDWMCPECLVTKDDFVLLSV</sequence>
<comment type="cofactor">
    <cofactor evidence="1">
        <name>Fe(3+)</name>
        <dbReference type="ChEBI" id="CHEBI:29034"/>
    </cofactor>
</comment>
<comment type="pathway">
    <text evidence="4">Hydrocarbon metabolism; alkane degradation.</text>
</comment>
<dbReference type="FunFam" id="2.20.28.10:FF:000001">
    <property type="entry name" value="Rubredoxin"/>
    <property type="match status" value="1"/>
</dbReference>
<dbReference type="PROSITE" id="PS50903">
    <property type="entry name" value="RUBREDOXIN_LIKE"/>
    <property type="match status" value="1"/>
</dbReference>